<feature type="region of interest" description="Disordered" evidence="1">
    <location>
        <begin position="277"/>
        <end position="487"/>
    </location>
</feature>
<feature type="non-terminal residue" evidence="2">
    <location>
        <position position="566"/>
    </location>
</feature>
<evidence type="ECO:0000313" key="3">
    <source>
        <dbReference type="Proteomes" id="UP000747399"/>
    </source>
</evidence>
<reference evidence="2" key="1">
    <citation type="journal article" date="2021" name="Proc. Natl. Acad. Sci. U.S.A.">
        <title>Three genomes in the algal genus Volvox reveal the fate of a haploid sex-determining region after a transition to homothallism.</title>
        <authorList>
            <person name="Yamamoto K."/>
            <person name="Hamaji T."/>
            <person name="Kawai-Toyooka H."/>
            <person name="Matsuzaki R."/>
            <person name="Takahashi F."/>
            <person name="Nishimura Y."/>
            <person name="Kawachi M."/>
            <person name="Noguchi H."/>
            <person name="Minakuchi Y."/>
            <person name="Umen J.G."/>
            <person name="Toyoda A."/>
            <person name="Nozaki H."/>
        </authorList>
    </citation>
    <scope>NUCLEOTIDE SEQUENCE</scope>
    <source>
        <strain evidence="2">NIES-3780</strain>
    </source>
</reference>
<gene>
    <name evidence="2" type="ORF">Vafri_13910</name>
</gene>
<keyword evidence="3" id="KW-1185">Reference proteome</keyword>
<feature type="region of interest" description="Disordered" evidence="1">
    <location>
        <begin position="147"/>
        <end position="170"/>
    </location>
</feature>
<evidence type="ECO:0000256" key="1">
    <source>
        <dbReference type="SAM" id="MobiDB-lite"/>
    </source>
</evidence>
<feature type="compositionally biased region" description="Low complexity" evidence="1">
    <location>
        <begin position="312"/>
        <end position="323"/>
    </location>
</feature>
<feature type="compositionally biased region" description="Pro residues" evidence="1">
    <location>
        <begin position="277"/>
        <end position="301"/>
    </location>
</feature>
<feature type="compositionally biased region" description="Basic and acidic residues" evidence="1">
    <location>
        <begin position="468"/>
        <end position="477"/>
    </location>
</feature>
<feature type="compositionally biased region" description="Basic residues" evidence="1">
    <location>
        <begin position="91"/>
        <end position="100"/>
    </location>
</feature>
<evidence type="ECO:0000313" key="2">
    <source>
        <dbReference type="EMBL" id="GIL59225.1"/>
    </source>
</evidence>
<dbReference type="AlphaFoldDB" id="A0A8J4BDQ4"/>
<feature type="compositionally biased region" description="Low complexity" evidence="1">
    <location>
        <begin position="352"/>
        <end position="362"/>
    </location>
</feature>
<feature type="region of interest" description="Disordered" evidence="1">
    <location>
        <begin position="527"/>
        <end position="566"/>
    </location>
</feature>
<name>A0A8J4BDQ4_9CHLO</name>
<protein>
    <submittedName>
        <fullName evidence="2">Uncharacterized protein</fullName>
    </submittedName>
</protein>
<dbReference type="EMBL" id="BNCO01000034">
    <property type="protein sequence ID" value="GIL59225.1"/>
    <property type="molecule type" value="Genomic_DNA"/>
</dbReference>
<feature type="compositionally biased region" description="Low complexity" evidence="1">
    <location>
        <begin position="405"/>
        <end position="415"/>
    </location>
</feature>
<proteinExistence type="predicted"/>
<dbReference type="Proteomes" id="UP000747399">
    <property type="component" value="Unassembled WGS sequence"/>
</dbReference>
<feature type="compositionally biased region" description="Polar residues" evidence="1">
    <location>
        <begin position="387"/>
        <end position="404"/>
    </location>
</feature>
<feature type="compositionally biased region" description="Pro residues" evidence="1">
    <location>
        <begin position="342"/>
        <end position="351"/>
    </location>
</feature>
<accession>A0A8J4BDQ4</accession>
<organism evidence="2 3">
    <name type="scientific">Volvox africanus</name>
    <dbReference type="NCBI Taxonomy" id="51714"/>
    <lineage>
        <taxon>Eukaryota</taxon>
        <taxon>Viridiplantae</taxon>
        <taxon>Chlorophyta</taxon>
        <taxon>core chlorophytes</taxon>
        <taxon>Chlorophyceae</taxon>
        <taxon>CS clade</taxon>
        <taxon>Chlamydomonadales</taxon>
        <taxon>Volvocaceae</taxon>
        <taxon>Volvox</taxon>
    </lineage>
</organism>
<sequence length="566" mass="58701">MNSNAAGCTGAVDNNTHTRDRGNGRCGGATTGEQSGNARDGVTRRSMRISGLRANTSGGTIAPSNNNNSGPGLGRAASAKTRNVNSGRVLGRGRGRARRTAHVDEATAATATATAAATAADTAGGTCTGANMAAAAGDRLDGAALTAPTELPTHPLPTMPQEEGPMAAGTPPQAQEAVEWYYVASFLTNDAAIYASAERRGGSGSGPRLPVSHPAVRAALLGVCCVLAAEAGAFGEISRRRASARLWTVMASAAAMGVSPPTTAEWVAAVGLPPPLPPPLPPSLPPPPPPPQPPQPQPPVLPNQMDIPPSRPLLLNQNQQQPSATPIQPPAFRNPHLHRSSPPSPLPPSPLPSQSQSQSNSHSHSHSRGVAPIPITAQPEKGDQEDGGTNRQVINQTDNGQTDRQQQQQQQQEQQEQQKQKAQEKEQEQVHEQQEQQQEHLSIWREAEVCQMGEEDQAEGQGQEVGEPEAKRARLCEGEGSPVAPDLPTALRERIAAIETAAADVVMLDVSAFNDADKDLVMGTNMANISRDAVGNTGGGGDREDGSDGSDGADGADGGDGGDREG</sequence>
<feature type="compositionally biased region" description="Basic and acidic residues" evidence="1">
    <location>
        <begin position="416"/>
        <end position="448"/>
    </location>
</feature>
<feature type="region of interest" description="Disordered" evidence="1">
    <location>
        <begin position="1"/>
        <end position="106"/>
    </location>
</feature>
<comment type="caution">
    <text evidence="2">The sequence shown here is derived from an EMBL/GenBank/DDBJ whole genome shotgun (WGS) entry which is preliminary data.</text>
</comment>